<proteinExistence type="inferred from homology"/>
<dbReference type="SUPFAM" id="SSF109709">
    <property type="entry name" value="KorB DNA-binding domain-like"/>
    <property type="match status" value="1"/>
</dbReference>
<feature type="domain" description="ParB-like N-terminal" evidence="4">
    <location>
        <begin position="26"/>
        <end position="128"/>
    </location>
</feature>
<evidence type="ECO:0000313" key="5">
    <source>
        <dbReference type="EMBL" id="MFC6044850.1"/>
    </source>
</evidence>
<gene>
    <name evidence="5" type="ORF">ACFPYL_17300</name>
</gene>
<evidence type="ECO:0000313" key="6">
    <source>
        <dbReference type="Proteomes" id="UP001596135"/>
    </source>
</evidence>
<sequence length="428" mass="45898">MKPAPDATLATVLGEAGDGGSGRVLVDVVVASVAPHPENPRKELGDLRGLAASIADLGVLQPILVVSRDAFVAANPSYADEVAHAEYVLKAGERRLAASKLAGRWSIPAIVDPAQSERDTLRTFLHENMHRLELDPIEEARLYEVLRDDGETQQEIAVACRVSQSHVSKRLALLRLSPDVQSAVREDRIQITDAIALASLQDETRDQVWGAWSEDADAQQTLGAAIRANELAHHDPSTGAAHSMTGAGDEATASALTPEGSVDQDPQPAADVPAGSETKARASAPGGGIPVEEQRRAARKRAEAIAKMLLTPPSAGGEGMRDVAAELLVRPDPKVLREAHRHLSDAIPAGKHRGQASADPTEWCALIASRTDRLADQNWLAWALCVIATQLRSQRLPWDRAGVAQLEVLRIRAGYEPTAWESRQRAVD</sequence>
<dbReference type="InterPro" id="IPR050336">
    <property type="entry name" value="Chromosome_partition/occlusion"/>
</dbReference>
<evidence type="ECO:0000256" key="3">
    <source>
        <dbReference type="SAM" id="MobiDB-lite"/>
    </source>
</evidence>
<dbReference type="PANTHER" id="PTHR33375:SF1">
    <property type="entry name" value="CHROMOSOME-PARTITIONING PROTEIN PARB-RELATED"/>
    <property type="match status" value="1"/>
</dbReference>
<dbReference type="SUPFAM" id="SSF110849">
    <property type="entry name" value="ParB/Sulfiredoxin"/>
    <property type="match status" value="1"/>
</dbReference>
<dbReference type="RefSeq" id="WP_379156987.1">
    <property type="nucleotide sequence ID" value="NZ_JBHSRJ010000006.1"/>
</dbReference>
<name>A0ABW1LN40_9ACTN</name>
<dbReference type="SMART" id="SM00470">
    <property type="entry name" value="ParB"/>
    <property type="match status" value="1"/>
</dbReference>
<dbReference type="Pfam" id="PF02195">
    <property type="entry name" value="ParB_N"/>
    <property type="match status" value="1"/>
</dbReference>
<keyword evidence="2" id="KW-0159">Chromosome partition</keyword>
<reference evidence="6" key="1">
    <citation type="journal article" date="2019" name="Int. J. Syst. Evol. Microbiol.">
        <title>The Global Catalogue of Microorganisms (GCM) 10K type strain sequencing project: providing services to taxonomists for standard genome sequencing and annotation.</title>
        <authorList>
            <consortium name="The Broad Institute Genomics Platform"/>
            <consortium name="The Broad Institute Genome Sequencing Center for Infectious Disease"/>
            <person name="Wu L."/>
            <person name="Ma J."/>
        </authorList>
    </citation>
    <scope>NUCLEOTIDE SEQUENCE [LARGE SCALE GENOMIC DNA]</scope>
    <source>
        <strain evidence="6">CCUG 54522</strain>
    </source>
</reference>
<evidence type="ECO:0000259" key="4">
    <source>
        <dbReference type="SMART" id="SM00470"/>
    </source>
</evidence>
<dbReference type="Proteomes" id="UP001596135">
    <property type="component" value="Unassembled WGS sequence"/>
</dbReference>
<organism evidence="5 6">
    <name type="scientific">Nocardioides hankookensis</name>
    <dbReference type="NCBI Taxonomy" id="443157"/>
    <lineage>
        <taxon>Bacteria</taxon>
        <taxon>Bacillati</taxon>
        <taxon>Actinomycetota</taxon>
        <taxon>Actinomycetes</taxon>
        <taxon>Propionibacteriales</taxon>
        <taxon>Nocardioidaceae</taxon>
        <taxon>Nocardioides</taxon>
    </lineage>
</organism>
<dbReference type="Pfam" id="PF17762">
    <property type="entry name" value="HTH_ParB"/>
    <property type="match status" value="1"/>
</dbReference>
<dbReference type="InterPro" id="IPR004437">
    <property type="entry name" value="ParB/RepB/Spo0J"/>
</dbReference>
<dbReference type="PANTHER" id="PTHR33375">
    <property type="entry name" value="CHROMOSOME-PARTITIONING PROTEIN PARB-RELATED"/>
    <property type="match status" value="1"/>
</dbReference>
<evidence type="ECO:0000256" key="1">
    <source>
        <dbReference type="ARBA" id="ARBA00006295"/>
    </source>
</evidence>
<dbReference type="InterPro" id="IPR003115">
    <property type="entry name" value="ParB_N"/>
</dbReference>
<protein>
    <submittedName>
        <fullName evidence="5">ParB/RepB/Spo0J family partition protein</fullName>
    </submittedName>
</protein>
<dbReference type="Gene3D" id="1.10.10.2830">
    <property type="match status" value="1"/>
</dbReference>
<comment type="caution">
    <text evidence="5">The sequence shown here is derived from an EMBL/GenBank/DDBJ whole genome shotgun (WGS) entry which is preliminary data.</text>
</comment>
<feature type="region of interest" description="Disordered" evidence="3">
    <location>
        <begin position="256"/>
        <end position="298"/>
    </location>
</feature>
<dbReference type="NCBIfam" id="TIGR00180">
    <property type="entry name" value="parB_part"/>
    <property type="match status" value="1"/>
</dbReference>
<dbReference type="EMBL" id="JBHSRJ010000006">
    <property type="protein sequence ID" value="MFC6044850.1"/>
    <property type="molecule type" value="Genomic_DNA"/>
</dbReference>
<accession>A0ABW1LN40</accession>
<keyword evidence="6" id="KW-1185">Reference proteome</keyword>
<comment type="similarity">
    <text evidence="1">Belongs to the ParB family.</text>
</comment>
<dbReference type="InterPro" id="IPR041468">
    <property type="entry name" value="HTH_ParB/Spo0J"/>
</dbReference>
<evidence type="ECO:0000256" key="2">
    <source>
        <dbReference type="ARBA" id="ARBA00022829"/>
    </source>
</evidence>
<dbReference type="InterPro" id="IPR036086">
    <property type="entry name" value="ParB/Sulfiredoxin_sf"/>
</dbReference>
<dbReference type="Gene3D" id="3.90.1530.30">
    <property type="match status" value="1"/>
</dbReference>